<name>A0A518BUS6_9BACT</name>
<dbReference type="KEGG" id="mcad:Pan265_05420"/>
<feature type="transmembrane region" description="Helical" evidence="1">
    <location>
        <begin position="29"/>
        <end position="48"/>
    </location>
</feature>
<feature type="transmembrane region" description="Helical" evidence="1">
    <location>
        <begin position="352"/>
        <end position="372"/>
    </location>
</feature>
<keyword evidence="3" id="KW-1185">Reference proteome</keyword>
<sequence length="441" mass="49202">MAYAFAQFVLIIWLPVVLAMFLVLRPRQAVVWSILIGWLMLPMTGFTLPGLPDYTKMSATCLGILLGAALFDPNTLLRFRPRWADLPFVVFCLCPFLSSLTNGLGAYDGVSASLRQVVTWGLPYLVGRAYFSTADGIRELARGLVIGGLLYVPLCLYEIRMSPQLHTMIYGFHQHSFSQSFRMGGWRPTVFMQHGLMVGLWMCMTALIAIWLWRTGALRGLWGFPMSMLASLLAIVAILCKSTGAWLLLALGLITLLVPNRYVRIGFMLLLVSTPTAYYALRLPQIVSADTVISMVRPFFNDHRVESLRTRVVNEDRLSEHALNRPVLGWGGWGRNRVKNEQGRDITITDGYWIIIFGVNGLVGLGAFTLAFSYPGYVVLRKIPPEAWHHDWVPAFVGLTTVVLLFQIDCILNAMINPVYTLILGSLTGVAGIIRPATRTT</sequence>
<feature type="transmembrane region" description="Helical" evidence="1">
    <location>
        <begin position="220"/>
        <end position="239"/>
    </location>
</feature>
<dbReference type="OrthoDB" id="9766798at2"/>
<feature type="transmembrane region" description="Helical" evidence="1">
    <location>
        <begin position="191"/>
        <end position="213"/>
    </location>
</feature>
<keyword evidence="1" id="KW-1133">Transmembrane helix</keyword>
<proteinExistence type="predicted"/>
<feature type="transmembrane region" description="Helical" evidence="1">
    <location>
        <begin position="143"/>
        <end position="159"/>
    </location>
</feature>
<feature type="transmembrane region" description="Helical" evidence="1">
    <location>
        <begin position="419"/>
        <end position="438"/>
    </location>
</feature>
<feature type="transmembrane region" description="Helical" evidence="1">
    <location>
        <begin position="245"/>
        <end position="263"/>
    </location>
</feature>
<evidence type="ECO:0008006" key="4">
    <source>
        <dbReference type="Google" id="ProtNLM"/>
    </source>
</evidence>
<keyword evidence="1" id="KW-0812">Transmembrane</keyword>
<evidence type="ECO:0000313" key="3">
    <source>
        <dbReference type="Proteomes" id="UP000320386"/>
    </source>
</evidence>
<reference evidence="2 3" key="1">
    <citation type="submission" date="2019-02" db="EMBL/GenBank/DDBJ databases">
        <title>Deep-cultivation of Planctomycetes and their phenomic and genomic characterization uncovers novel biology.</title>
        <authorList>
            <person name="Wiegand S."/>
            <person name="Jogler M."/>
            <person name="Boedeker C."/>
            <person name="Pinto D."/>
            <person name="Vollmers J."/>
            <person name="Rivas-Marin E."/>
            <person name="Kohn T."/>
            <person name="Peeters S.H."/>
            <person name="Heuer A."/>
            <person name="Rast P."/>
            <person name="Oberbeckmann S."/>
            <person name="Bunk B."/>
            <person name="Jeske O."/>
            <person name="Meyerdierks A."/>
            <person name="Storesund J.E."/>
            <person name="Kallscheuer N."/>
            <person name="Luecker S."/>
            <person name="Lage O.M."/>
            <person name="Pohl T."/>
            <person name="Merkel B.J."/>
            <person name="Hornburger P."/>
            <person name="Mueller R.-W."/>
            <person name="Bruemmer F."/>
            <person name="Labrenz M."/>
            <person name="Spormann A.M."/>
            <person name="Op den Camp H."/>
            <person name="Overmann J."/>
            <person name="Amann R."/>
            <person name="Jetten M.S.M."/>
            <person name="Mascher T."/>
            <person name="Medema M.H."/>
            <person name="Devos D.P."/>
            <person name="Kaster A.-K."/>
            <person name="Ovreas L."/>
            <person name="Rohde M."/>
            <person name="Galperin M.Y."/>
            <person name="Jogler C."/>
        </authorList>
    </citation>
    <scope>NUCLEOTIDE SEQUENCE [LARGE SCALE GENOMIC DNA]</scope>
    <source>
        <strain evidence="2 3">Pan265</strain>
    </source>
</reference>
<gene>
    <name evidence="2" type="ORF">Pan265_05420</name>
</gene>
<dbReference type="EMBL" id="CP036280">
    <property type="protein sequence ID" value="QDU70711.1"/>
    <property type="molecule type" value="Genomic_DNA"/>
</dbReference>
<organism evidence="2 3">
    <name type="scientific">Mucisphaera calidilacus</name>
    <dbReference type="NCBI Taxonomy" id="2527982"/>
    <lineage>
        <taxon>Bacteria</taxon>
        <taxon>Pseudomonadati</taxon>
        <taxon>Planctomycetota</taxon>
        <taxon>Phycisphaerae</taxon>
        <taxon>Phycisphaerales</taxon>
        <taxon>Phycisphaeraceae</taxon>
        <taxon>Mucisphaera</taxon>
    </lineage>
</organism>
<evidence type="ECO:0000313" key="2">
    <source>
        <dbReference type="EMBL" id="QDU70711.1"/>
    </source>
</evidence>
<protein>
    <recommendedName>
        <fullName evidence="4">O-antigen ligase domain-containing protein</fullName>
    </recommendedName>
</protein>
<feature type="transmembrane region" description="Helical" evidence="1">
    <location>
        <begin position="6"/>
        <end position="24"/>
    </location>
</feature>
<dbReference type="Proteomes" id="UP000320386">
    <property type="component" value="Chromosome"/>
</dbReference>
<dbReference type="RefSeq" id="WP_145444864.1">
    <property type="nucleotide sequence ID" value="NZ_CP036280.1"/>
</dbReference>
<evidence type="ECO:0000256" key="1">
    <source>
        <dbReference type="SAM" id="Phobius"/>
    </source>
</evidence>
<keyword evidence="1" id="KW-0472">Membrane</keyword>
<dbReference type="AlphaFoldDB" id="A0A518BUS6"/>
<accession>A0A518BUS6</accession>
<feature type="transmembrane region" description="Helical" evidence="1">
    <location>
        <begin position="83"/>
        <end position="101"/>
    </location>
</feature>